<keyword evidence="2" id="KW-0812">Transmembrane</keyword>
<name>A0A022RM74_ERYGU</name>
<protein>
    <recommendedName>
        <fullName evidence="3">PGG domain-containing protein</fullName>
    </recommendedName>
</protein>
<evidence type="ECO:0000313" key="5">
    <source>
        <dbReference type="Proteomes" id="UP000030748"/>
    </source>
</evidence>
<dbReference type="STRING" id="4155.A0A022RM74"/>
<dbReference type="SMART" id="SM00248">
    <property type="entry name" value="ANK"/>
    <property type="match status" value="5"/>
</dbReference>
<organism evidence="4 5">
    <name type="scientific">Erythranthe guttata</name>
    <name type="common">Yellow monkey flower</name>
    <name type="synonym">Mimulus guttatus</name>
    <dbReference type="NCBI Taxonomy" id="4155"/>
    <lineage>
        <taxon>Eukaryota</taxon>
        <taxon>Viridiplantae</taxon>
        <taxon>Streptophyta</taxon>
        <taxon>Embryophyta</taxon>
        <taxon>Tracheophyta</taxon>
        <taxon>Spermatophyta</taxon>
        <taxon>Magnoliopsida</taxon>
        <taxon>eudicotyledons</taxon>
        <taxon>Gunneridae</taxon>
        <taxon>Pentapetalae</taxon>
        <taxon>asterids</taxon>
        <taxon>lamiids</taxon>
        <taxon>Lamiales</taxon>
        <taxon>Phrymaceae</taxon>
        <taxon>Erythranthe</taxon>
    </lineage>
</organism>
<dbReference type="Gene3D" id="1.25.40.20">
    <property type="entry name" value="Ankyrin repeat-containing domain"/>
    <property type="match status" value="1"/>
</dbReference>
<dbReference type="PANTHER" id="PTHR24128:SF24">
    <property type="entry name" value="ANKYRIN REPEAT PROTEIN"/>
    <property type="match status" value="1"/>
</dbReference>
<dbReference type="SUPFAM" id="SSF48403">
    <property type="entry name" value="Ankyrin repeat"/>
    <property type="match status" value="1"/>
</dbReference>
<dbReference type="PROSITE" id="PS50297">
    <property type="entry name" value="ANK_REP_REGION"/>
    <property type="match status" value="1"/>
</dbReference>
<accession>A0A022RM74</accession>
<dbReference type="InterPro" id="IPR002110">
    <property type="entry name" value="Ankyrin_rpt"/>
</dbReference>
<sequence>MEEIILSATEDEGIASLYSLIRGDPDFLQTFDRSQFADTPLHRAAGEGCTQLALEIQRLMPSFGRKLNPDGLTAVDLAMRRGHRQTVRALVKLSPELVGVQGREGITPLHYAAETDDAELLQEFLFRCPKSVEELTVREESAVHVAVKNRKLAAVRVLVTWLQKTGRINVLEWKDCNGDTVLHLATSTNQPEVTELLTENVNVYGRNGRNSTALDTVTELPTEMNTRALQILHRGPRGSAYADLVITSDHRSRGIISKFNRYLESGLSHEMRSNLLVVAVLIVTATYQAAINPPGVPTNNHAPISDRSEYFGFITSNSIAFALSLGMIMLMLPVRPYNILLHVSLYFLMCSYLSGMHITWPHSARILSIAIFLFMVVSITKWIFVLNELFGCFTK</sequence>
<dbReference type="PROSITE" id="PS50088">
    <property type="entry name" value="ANK_REPEAT"/>
    <property type="match status" value="1"/>
</dbReference>
<feature type="transmembrane region" description="Helical" evidence="2">
    <location>
        <begin position="366"/>
        <end position="386"/>
    </location>
</feature>
<dbReference type="Pfam" id="PF12796">
    <property type="entry name" value="Ank_2"/>
    <property type="match status" value="1"/>
</dbReference>
<feature type="transmembrane region" description="Helical" evidence="2">
    <location>
        <begin position="339"/>
        <end position="360"/>
    </location>
</feature>
<dbReference type="EMBL" id="KI630433">
    <property type="protein sequence ID" value="EYU40065.1"/>
    <property type="molecule type" value="Genomic_DNA"/>
</dbReference>
<dbReference type="eggNOG" id="KOG0504">
    <property type="taxonomic scope" value="Eukaryota"/>
</dbReference>
<dbReference type="AlphaFoldDB" id="A0A022RM74"/>
<feature type="repeat" description="ANK" evidence="1">
    <location>
        <begin position="104"/>
        <end position="125"/>
    </location>
</feature>
<evidence type="ECO:0000256" key="1">
    <source>
        <dbReference type="PROSITE-ProRule" id="PRU00023"/>
    </source>
</evidence>
<dbReference type="PhylomeDB" id="A0A022RM74"/>
<evidence type="ECO:0000313" key="4">
    <source>
        <dbReference type="EMBL" id="EYU40065.1"/>
    </source>
</evidence>
<keyword evidence="2" id="KW-1133">Transmembrane helix</keyword>
<feature type="domain" description="PGG" evidence="3">
    <location>
        <begin position="270"/>
        <end position="357"/>
    </location>
</feature>
<dbReference type="Proteomes" id="UP000030748">
    <property type="component" value="Unassembled WGS sequence"/>
</dbReference>
<dbReference type="Pfam" id="PF13962">
    <property type="entry name" value="PGG"/>
    <property type="match status" value="1"/>
</dbReference>
<feature type="transmembrane region" description="Helical" evidence="2">
    <location>
        <begin position="310"/>
        <end position="332"/>
    </location>
</feature>
<keyword evidence="1" id="KW-0040">ANK repeat</keyword>
<dbReference type="InterPro" id="IPR036770">
    <property type="entry name" value="Ankyrin_rpt-contain_sf"/>
</dbReference>
<gene>
    <name evidence="4" type="ORF">MIMGU_mgv1a017932mg</name>
</gene>
<reference evidence="4 5" key="1">
    <citation type="journal article" date="2013" name="Proc. Natl. Acad. Sci. U.S.A.">
        <title>Fine-scale variation in meiotic recombination in Mimulus inferred from population shotgun sequencing.</title>
        <authorList>
            <person name="Hellsten U."/>
            <person name="Wright K.M."/>
            <person name="Jenkins J."/>
            <person name="Shu S."/>
            <person name="Yuan Y."/>
            <person name="Wessler S.R."/>
            <person name="Schmutz J."/>
            <person name="Willis J.H."/>
            <person name="Rokhsar D.S."/>
        </authorList>
    </citation>
    <scope>NUCLEOTIDE SEQUENCE [LARGE SCALE GENOMIC DNA]</scope>
    <source>
        <strain evidence="5">cv. DUN x IM62</strain>
    </source>
</reference>
<evidence type="ECO:0000256" key="2">
    <source>
        <dbReference type="SAM" id="Phobius"/>
    </source>
</evidence>
<dbReference type="InterPro" id="IPR026961">
    <property type="entry name" value="PGG_dom"/>
</dbReference>
<dbReference type="PANTHER" id="PTHR24128">
    <property type="entry name" value="HOMEOBOX PROTEIN WARIAI"/>
    <property type="match status" value="1"/>
</dbReference>
<evidence type="ECO:0000259" key="3">
    <source>
        <dbReference type="Pfam" id="PF13962"/>
    </source>
</evidence>
<keyword evidence="5" id="KW-1185">Reference proteome</keyword>
<keyword evidence="2" id="KW-0472">Membrane</keyword>
<feature type="transmembrane region" description="Helical" evidence="2">
    <location>
        <begin position="273"/>
        <end position="290"/>
    </location>
</feature>
<proteinExistence type="predicted"/>